<dbReference type="InterPro" id="IPR011611">
    <property type="entry name" value="PfkB_dom"/>
</dbReference>
<gene>
    <name evidence="2" type="ORF">AVDCRST_MAG13-109</name>
</gene>
<organism evidence="2">
    <name type="scientific">uncultured Solirubrobacteraceae bacterium</name>
    <dbReference type="NCBI Taxonomy" id="1162706"/>
    <lineage>
        <taxon>Bacteria</taxon>
        <taxon>Bacillati</taxon>
        <taxon>Actinomycetota</taxon>
        <taxon>Thermoleophilia</taxon>
        <taxon>Solirubrobacterales</taxon>
        <taxon>Solirubrobacteraceae</taxon>
        <taxon>environmental samples</taxon>
    </lineage>
</organism>
<reference evidence="2" key="1">
    <citation type="submission" date="2020-02" db="EMBL/GenBank/DDBJ databases">
        <authorList>
            <person name="Meier V. D."/>
        </authorList>
    </citation>
    <scope>NUCLEOTIDE SEQUENCE</scope>
    <source>
        <strain evidence="2">AVDCRST_MAG13</strain>
    </source>
</reference>
<feature type="non-terminal residue" evidence="2">
    <location>
        <position position="72"/>
    </location>
</feature>
<protein>
    <recommendedName>
        <fullName evidence="1">Carbohydrate kinase PfkB domain-containing protein</fullName>
    </recommendedName>
</protein>
<dbReference type="AlphaFoldDB" id="A0A6J4REL6"/>
<dbReference type="SUPFAM" id="SSF53613">
    <property type="entry name" value="Ribokinase-like"/>
    <property type="match status" value="1"/>
</dbReference>
<dbReference type="Gene3D" id="3.40.1190.20">
    <property type="match status" value="1"/>
</dbReference>
<dbReference type="EMBL" id="CADCVO010000021">
    <property type="protein sequence ID" value="CAA9466816.1"/>
    <property type="molecule type" value="Genomic_DNA"/>
</dbReference>
<sequence length="72" mass="6968">MTSAPVVVLGDVMLDVVAVARAPLARASDTPAQVSLSGGGAGANVAAWLAWAGAPVALVARVGDDTAGREAV</sequence>
<name>A0A6J4REL6_9ACTN</name>
<evidence type="ECO:0000313" key="2">
    <source>
        <dbReference type="EMBL" id="CAA9466816.1"/>
    </source>
</evidence>
<dbReference type="InterPro" id="IPR029056">
    <property type="entry name" value="Ribokinase-like"/>
</dbReference>
<feature type="domain" description="Carbohydrate kinase PfkB" evidence="1">
    <location>
        <begin position="6"/>
        <end position="70"/>
    </location>
</feature>
<dbReference type="Pfam" id="PF00294">
    <property type="entry name" value="PfkB"/>
    <property type="match status" value="1"/>
</dbReference>
<evidence type="ECO:0000259" key="1">
    <source>
        <dbReference type="Pfam" id="PF00294"/>
    </source>
</evidence>
<accession>A0A6J4REL6</accession>
<proteinExistence type="predicted"/>